<dbReference type="PANTHER" id="PTHR43214">
    <property type="entry name" value="TWO-COMPONENT RESPONSE REGULATOR"/>
    <property type="match status" value="1"/>
</dbReference>
<dbReference type="Pfam" id="PF00196">
    <property type="entry name" value="GerE"/>
    <property type="match status" value="1"/>
</dbReference>
<dbReference type="SUPFAM" id="SSF46894">
    <property type="entry name" value="C-terminal effector domain of the bipartite response regulators"/>
    <property type="match status" value="1"/>
</dbReference>
<dbReference type="InterPro" id="IPR016032">
    <property type="entry name" value="Sig_transdc_resp-reg_C-effctor"/>
</dbReference>
<reference evidence="6 7" key="1">
    <citation type="submission" date="2018-08" db="EMBL/GenBank/DDBJ databases">
        <title>Recombination of ecologically and evolutionarily significant loci maintains genetic cohesion in the Pseudomonas syringae species complex.</title>
        <authorList>
            <person name="Dillon M."/>
            <person name="Thakur S."/>
            <person name="Almeida R.N.D."/>
            <person name="Weir B.S."/>
            <person name="Guttman D.S."/>
        </authorList>
    </citation>
    <scope>NUCLEOTIDE SEQUENCE [LARGE SCALE GENOMIC DNA]</scope>
    <source>
        <strain evidence="6 7">ICMP 3353</strain>
    </source>
</reference>
<dbReference type="Proteomes" id="UP000277236">
    <property type="component" value="Unassembled WGS sequence"/>
</dbReference>
<dbReference type="InterPro" id="IPR000792">
    <property type="entry name" value="Tscrpt_reg_LuxR_C"/>
</dbReference>
<dbReference type="OrthoDB" id="9796655at2"/>
<dbReference type="Gene3D" id="3.40.50.2300">
    <property type="match status" value="1"/>
</dbReference>
<dbReference type="InterPro" id="IPR011006">
    <property type="entry name" value="CheY-like_superfamily"/>
</dbReference>
<sequence>MPCRILLADDFPLFRAGIRALLEKQHEYEIVGEAGDGDSTIQLACLLMPDIVLLDMSMGRSCSLQALEELSVHAPCCKVLMLSTHTDSGFVMKCLQLGAQGYLLKSASFLELELALQALQHGDQYLSSEVVPLVVSQAVKKSLPQPAGNRSGNFSLTERQLEILRLIARGESTRSIAMGLGLSVKTVEAHRSQVMHRLGIHDIASLVLFAVREGIIQVND</sequence>
<dbReference type="RefSeq" id="WP_122316452.1">
    <property type="nucleotide sequence ID" value="NZ_RBRE01000052.1"/>
</dbReference>
<dbReference type="PANTHER" id="PTHR43214:SF43">
    <property type="entry name" value="TWO-COMPONENT RESPONSE REGULATOR"/>
    <property type="match status" value="1"/>
</dbReference>
<dbReference type="GO" id="GO:0000160">
    <property type="term" value="P:phosphorelay signal transduction system"/>
    <property type="evidence" value="ECO:0007669"/>
    <property type="project" value="InterPro"/>
</dbReference>
<keyword evidence="1 3" id="KW-0597">Phosphoprotein</keyword>
<dbReference type="CDD" id="cd17535">
    <property type="entry name" value="REC_NarL-like"/>
    <property type="match status" value="1"/>
</dbReference>
<dbReference type="PRINTS" id="PR00038">
    <property type="entry name" value="HTHLUXR"/>
</dbReference>
<organism evidence="6 7">
    <name type="scientific">Pseudomonas cichorii</name>
    <dbReference type="NCBI Taxonomy" id="36746"/>
    <lineage>
        <taxon>Bacteria</taxon>
        <taxon>Pseudomonadati</taxon>
        <taxon>Pseudomonadota</taxon>
        <taxon>Gammaproteobacteria</taxon>
        <taxon>Pseudomonadales</taxon>
        <taxon>Pseudomonadaceae</taxon>
        <taxon>Pseudomonas</taxon>
    </lineage>
</organism>
<evidence type="ECO:0000256" key="2">
    <source>
        <dbReference type="ARBA" id="ARBA00023125"/>
    </source>
</evidence>
<accession>A0A3M4LWM6</accession>
<dbReference type="SMART" id="SM00421">
    <property type="entry name" value="HTH_LUXR"/>
    <property type="match status" value="1"/>
</dbReference>
<evidence type="ECO:0000313" key="6">
    <source>
        <dbReference type="EMBL" id="RMQ45431.1"/>
    </source>
</evidence>
<dbReference type="GO" id="GO:0006355">
    <property type="term" value="P:regulation of DNA-templated transcription"/>
    <property type="evidence" value="ECO:0007669"/>
    <property type="project" value="InterPro"/>
</dbReference>
<keyword evidence="2 6" id="KW-0238">DNA-binding</keyword>
<dbReference type="PROSITE" id="PS50110">
    <property type="entry name" value="RESPONSE_REGULATORY"/>
    <property type="match status" value="1"/>
</dbReference>
<dbReference type="Pfam" id="PF00072">
    <property type="entry name" value="Response_reg"/>
    <property type="match status" value="1"/>
</dbReference>
<feature type="domain" description="HTH luxR-type" evidence="4">
    <location>
        <begin position="149"/>
        <end position="214"/>
    </location>
</feature>
<dbReference type="SUPFAM" id="SSF52172">
    <property type="entry name" value="CheY-like"/>
    <property type="match status" value="1"/>
</dbReference>
<dbReference type="EMBL" id="RBRE01000052">
    <property type="protein sequence ID" value="RMQ45431.1"/>
    <property type="molecule type" value="Genomic_DNA"/>
</dbReference>
<comment type="caution">
    <text evidence="6">The sequence shown here is derived from an EMBL/GenBank/DDBJ whole genome shotgun (WGS) entry which is preliminary data.</text>
</comment>
<evidence type="ECO:0000313" key="7">
    <source>
        <dbReference type="Proteomes" id="UP000277236"/>
    </source>
</evidence>
<evidence type="ECO:0000256" key="1">
    <source>
        <dbReference type="ARBA" id="ARBA00022553"/>
    </source>
</evidence>
<dbReference type="InterPro" id="IPR058245">
    <property type="entry name" value="NreC/VraR/RcsB-like_REC"/>
</dbReference>
<dbReference type="AlphaFoldDB" id="A0A3M4LWM6"/>
<feature type="modified residue" description="4-aspartylphosphate" evidence="3">
    <location>
        <position position="55"/>
    </location>
</feature>
<name>A0A3M4LWM6_PSECI</name>
<proteinExistence type="predicted"/>
<dbReference type="PROSITE" id="PS50043">
    <property type="entry name" value="HTH_LUXR_2"/>
    <property type="match status" value="1"/>
</dbReference>
<protein>
    <submittedName>
        <fullName evidence="6">LuxR family DNA-binding response regulator</fullName>
    </submittedName>
</protein>
<dbReference type="InterPro" id="IPR039420">
    <property type="entry name" value="WalR-like"/>
</dbReference>
<dbReference type="CDD" id="cd06170">
    <property type="entry name" value="LuxR_C_like"/>
    <property type="match status" value="1"/>
</dbReference>
<evidence type="ECO:0000256" key="3">
    <source>
        <dbReference type="PROSITE-ProRule" id="PRU00169"/>
    </source>
</evidence>
<dbReference type="InterPro" id="IPR001789">
    <property type="entry name" value="Sig_transdc_resp-reg_receiver"/>
</dbReference>
<evidence type="ECO:0000259" key="5">
    <source>
        <dbReference type="PROSITE" id="PS50110"/>
    </source>
</evidence>
<dbReference type="SMART" id="SM00448">
    <property type="entry name" value="REC"/>
    <property type="match status" value="1"/>
</dbReference>
<dbReference type="GO" id="GO:0003677">
    <property type="term" value="F:DNA binding"/>
    <property type="evidence" value="ECO:0007669"/>
    <property type="project" value="UniProtKB-KW"/>
</dbReference>
<feature type="domain" description="Response regulatory" evidence="5">
    <location>
        <begin position="4"/>
        <end position="120"/>
    </location>
</feature>
<evidence type="ECO:0000259" key="4">
    <source>
        <dbReference type="PROSITE" id="PS50043"/>
    </source>
</evidence>
<gene>
    <name evidence="6" type="ORF">ALQ04_00660</name>
</gene>